<dbReference type="AlphaFoldDB" id="A0A0N5AWJ7"/>
<accession>A0A0N5AWJ7</accession>
<dbReference type="CDD" id="cd16981">
    <property type="entry name" value="CID_RPRD_like"/>
    <property type="match status" value="1"/>
</dbReference>
<name>A0A0N5AWJ7_9BILA</name>
<dbReference type="SUPFAM" id="SSF48464">
    <property type="entry name" value="ENTH/VHS domain"/>
    <property type="match status" value="1"/>
</dbReference>
<dbReference type="InterPro" id="IPR008942">
    <property type="entry name" value="ENTH_VHS"/>
</dbReference>
<evidence type="ECO:0000313" key="4">
    <source>
        <dbReference type="WBParaSite" id="SMUV_0000929701-mRNA-1"/>
    </source>
</evidence>
<dbReference type="GO" id="GO:0031124">
    <property type="term" value="P:mRNA 3'-end processing"/>
    <property type="evidence" value="ECO:0007669"/>
    <property type="project" value="TreeGrafter"/>
</dbReference>
<dbReference type="Pfam" id="PF04818">
    <property type="entry name" value="CID"/>
    <property type="match status" value="1"/>
</dbReference>
<sequence length="316" mass="36097">MVLSPEIIERRLRAVDQTSESIQTTSMWIMHHKDSIAEIVKVWIELFKTASDSLQIALFYVANDVCQKAKKRGDAAILLNAFAPHWTSAISVVKSLSSSRENGGVIKAIERILDIFDERQVYSKSQLDDMRSALIGVNETEEGGFEFDTDVLAKFIEAYHKGEMVMERARGILARSDFNFKDKIKSRMKDRQGGEKFLEEIEMAQKKLENFLSTLSKHKTRGTHLMEILDAGKRFFTLQLRDVIVVEDAYQKFSSGIDAVRLELEEMLKTNIYPGASPPRDAPSPTPNEDPFQDGVETVFERNYFFLNAKLKDDNW</sequence>
<evidence type="ECO:0000313" key="3">
    <source>
        <dbReference type="Proteomes" id="UP000046393"/>
    </source>
</evidence>
<dbReference type="Gene3D" id="1.25.40.90">
    <property type="match status" value="1"/>
</dbReference>
<feature type="compositionally biased region" description="Pro residues" evidence="1">
    <location>
        <begin position="276"/>
        <end position="288"/>
    </location>
</feature>
<dbReference type="WBParaSite" id="SMUV_0000929701-mRNA-1">
    <property type="protein sequence ID" value="SMUV_0000929701-mRNA-1"/>
    <property type="gene ID" value="SMUV_0000929701"/>
</dbReference>
<proteinExistence type="predicted"/>
<evidence type="ECO:0000259" key="2">
    <source>
        <dbReference type="PROSITE" id="PS51391"/>
    </source>
</evidence>
<organism evidence="3 4">
    <name type="scientific">Syphacia muris</name>
    <dbReference type="NCBI Taxonomy" id="451379"/>
    <lineage>
        <taxon>Eukaryota</taxon>
        <taxon>Metazoa</taxon>
        <taxon>Ecdysozoa</taxon>
        <taxon>Nematoda</taxon>
        <taxon>Chromadorea</taxon>
        <taxon>Rhabditida</taxon>
        <taxon>Spirurina</taxon>
        <taxon>Oxyuridomorpha</taxon>
        <taxon>Oxyuroidea</taxon>
        <taxon>Oxyuridae</taxon>
        <taxon>Syphacia</taxon>
    </lineage>
</organism>
<dbReference type="SMART" id="SM00582">
    <property type="entry name" value="RPR"/>
    <property type="match status" value="1"/>
</dbReference>
<dbReference type="GO" id="GO:0000993">
    <property type="term" value="F:RNA polymerase II complex binding"/>
    <property type="evidence" value="ECO:0007669"/>
    <property type="project" value="TreeGrafter"/>
</dbReference>
<dbReference type="STRING" id="451379.A0A0N5AWJ7"/>
<dbReference type="Proteomes" id="UP000046393">
    <property type="component" value="Unplaced"/>
</dbReference>
<dbReference type="PANTHER" id="PTHR12460:SF39">
    <property type="entry name" value="CID DOMAIN-CONTAINING PROTEIN"/>
    <property type="match status" value="1"/>
</dbReference>
<dbReference type="PANTHER" id="PTHR12460">
    <property type="entry name" value="CYCLIN-DEPENDENT KINASE INHIBITOR-RELATED PROTEIN"/>
    <property type="match status" value="1"/>
</dbReference>
<feature type="region of interest" description="Disordered" evidence="1">
    <location>
        <begin position="272"/>
        <end position="293"/>
    </location>
</feature>
<dbReference type="PROSITE" id="PS51391">
    <property type="entry name" value="CID"/>
    <property type="match status" value="1"/>
</dbReference>
<protein>
    <submittedName>
        <fullName evidence="4">CID domain-containing protein</fullName>
    </submittedName>
</protein>
<evidence type="ECO:0000256" key="1">
    <source>
        <dbReference type="SAM" id="MobiDB-lite"/>
    </source>
</evidence>
<reference evidence="4" key="1">
    <citation type="submission" date="2017-02" db="UniProtKB">
        <authorList>
            <consortium name="WormBaseParasite"/>
        </authorList>
    </citation>
    <scope>IDENTIFICATION</scope>
</reference>
<feature type="domain" description="CID" evidence="2">
    <location>
        <begin position="1"/>
        <end position="138"/>
    </location>
</feature>
<keyword evidence="3" id="KW-1185">Reference proteome</keyword>
<dbReference type="InterPro" id="IPR006569">
    <property type="entry name" value="CID_dom"/>
</dbReference>